<gene>
    <name evidence="1" type="ORF">MEUPH1_LOCUS11767</name>
</gene>
<name>A0AAV0WKD9_9HEMI</name>
<dbReference type="Proteomes" id="UP001160148">
    <property type="component" value="Unassembled WGS sequence"/>
</dbReference>
<comment type="caution">
    <text evidence="1">The sequence shown here is derived from an EMBL/GenBank/DDBJ whole genome shotgun (WGS) entry which is preliminary data.</text>
</comment>
<accession>A0AAV0WKD9</accession>
<dbReference type="AlphaFoldDB" id="A0AAV0WKD9"/>
<protein>
    <submittedName>
        <fullName evidence="1">Uncharacterized protein</fullName>
    </submittedName>
</protein>
<keyword evidence="2" id="KW-1185">Reference proteome</keyword>
<reference evidence="1 2" key="1">
    <citation type="submission" date="2023-01" db="EMBL/GenBank/DDBJ databases">
        <authorList>
            <person name="Whitehead M."/>
        </authorList>
    </citation>
    <scope>NUCLEOTIDE SEQUENCE [LARGE SCALE GENOMIC DNA]</scope>
</reference>
<organism evidence="1 2">
    <name type="scientific">Macrosiphum euphorbiae</name>
    <name type="common">potato aphid</name>
    <dbReference type="NCBI Taxonomy" id="13131"/>
    <lineage>
        <taxon>Eukaryota</taxon>
        <taxon>Metazoa</taxon>
        <taxon>Ecdysozoa</taxon>
        <taxon>Arthropoda</taxon>
        <taxon>Hexapoda</taxon>
        <taxon>Insecta</taxon>
        <taxon>Pterygota</taxon>
        <taxon>Neoptera</taxon>
        <taxon>Paraneoptera</taxon>
        <taxon>Hemiptera</taxon>
        <taxon>Sternorrhyncha</taxon>
        <taxon>Aphidomorpha</taxon>
        <taxon>Aphidoidea</taxon>
        <taxon>Aphididae</taxon>
        <taxon>Macrosiphini</taxon>
        <taxon>Macrosiphum</taxon>
    </lineage>
</organism>
<evidence type="ECO:0000313" key="2">
    <source>
        <dbReference type="Proteomes" id="UP001160148"/>
    </source>
</evidence>
<proteinExistence type="predicted"/>
<evidence type="ECO:0000313" key="1">
    <source>
        <dbReference type="EMBL" id="CAI6355976.1"/>
    </source>
</evidence>
<dbReference type="EMBL" id="CARXXK010000002">
    <property type="protein sequence ID" value="CAI6355976.1"/>
    <property type="molecule type" value="Genomic_DNA"/>
</dbReference>
<sequence>MYFDPTFSRQPAMSLHAHLHLHHPSQTIAQMTSPAGRNSTCSPAQCNPISQWKPFIRAERSFYGCPRRFPTIHQIDVINLILVARNLVPHNAN</sequence>